<name>A0A455AQH9_PHYMC</name>
<feature type="compositionally biased region" description="Polar residues" evidence="6">
    <location>
        <begin position="328"/>
        <end position="338"/>
    </location>
</feature>
<evidence type="ECO:0000256" key="3">
    <source>
        <dbReference type="ARBA" id="ARBA00022729"/>
    </source>
</evidence>
<dbReference type="GO" id="GO:0005615">
    <property type="term" value="C:extracellular space"/>
    <property type="evidence" value="ECO:0007669"/>
    <property type="project" value="TreeGrafter"/>
</dbReference>
<dbReference type="PROSITE" id="PS50871">
    <property type="entry name" value="C1Q"/>
    <property type="match status" value="1"/>
</dbReference>
<accession>A0A455AQH9</accession>
<dbReference type="PANTHER" id="PTHR24019">
    <property type="entry name" value="ADIPOLIN"/>
    <property type="match status" value="1"/>
</dbReference>
<evidence type="ECO:0000256" key="2">
    <source>
        <dbReference type="ARBA" id="ARBA00022525"/>
    </source>
</evidence>
<comment type="subcellular location">
    <subcellularLocation>
        <location evidence="1">Secreted</location>
    </subcellularLocation>
</comment>
<dbReference type="InterPro" id="IPR052136">
    <property type="entry name" value="Adipolin/Erythroferrone-rel"/>
</dbReference>
<keyword evidence="5" id="KW-0325">Glycoprotein</keyword>
<keyword evidence="4" id="KW-1015">Disulfide bond</keyword>
<dbReference type="InParanoid" id="A0A455AQH9"/>
<dbReference type="Proteomes" id="UP000248484">
    <property type="component" value="Chromosome 2"/>
</dbReference>
<feature type="compositionally biased region" description="Acidic residues" evidence="6">
    <location>
        <begin position="107"/>
        <end position="117"/>
    </location>
</feature>
<feature type="region of interest" description="Disordered" evidence="6">
    <location>
        <begin position="302"/>
        <end position="338"/>
    </location>
</feature>
<evidence type="ECO:0000259" key="7">
    <source>
        <dbReference type="PROSITE" id="PS50871"/>
    </source>
</evidence>
<feature type="compositionally biased region" description="Basic residues" evidence="6">
    <location>
        <begin position="37"/>
        <end position="47"/>
    </location>
</feature>
<dbReference type="GO" id="GO:0046326">
    <property type="term" value="P:positive regulation of D-glucose import"/>
    <property type="evidence" value="ECO:0007669"/>
    <property type="project" value="TreeGrafter"/>
</dbReference>
<sequence length="338" mass="35633">MAVVFQEPTVGQVHGVDPRDAWMLFVRQSDKGVNSKKGSRGKAKKLKLGLPGPPGPPGPQGPPGPITPPEVLLKEFQLLLKGAVRTRECAEPEPRPRGPAAVPAVPAEDEEEDEEEAAGGADVLALRAAPLAPGPRAPRVEAAFHCRLRRDASVERRALHELGVYYVPDAEGAFRRGPGLNLTSGQYTAPVSGFYALAATLHRWPSRRDGRRRAPGTACACSSASSPGASTTPPWRLSWGWRAAASSSPSRSTACCICRRGSTPPSSWTMPAAPPSQCAVAPTSVLSSSVYDWPPQALPLAGQMEQECEQSRGRGGGHTQEGARQLPTLATATGSPGR</sequence>
<dbReference type="GO" id="GO:0045721">
    <property type="term" value="P:negative regulation of gluconeogenesis"/>
    <property type="evidence" value="ECO:0007669"/>
    <property type="project" value="TreeGrafter"/>
</dbReference>
<evidence type="ECO:0000256" key="1">
    <source>
        <dbReference type="ARBA" id="ARBA00004613"/>
    </source>
</evidence>
<evidence type="ECO:0000256" key="5">
    <source>
        <dbReference type="ARBA" id="ARBA00023180"/>
    </source>
</evidence>
<feature type="domain" description="C1q" evidence="7">
    <location>
        <begin position="137"/>
        <end position="206"/>
    </location>
</feature>
<dbReference type="GO" id="GO:0046628">
    <property type="term" value="P:positive regulation of insulin receptor signaling pathway"/>
    <property type="evidence" value="ECO:0007669"/>
    <property type="project" value="TreeGrafter"/>
</dbReference>
<keyword evidence="3" id="KW-0732">Signal</keyword>
<evidence type="ECO:0000256" key="4">
    <source>
        <dbReference type="ARBA" id="ARBA00023157"/>
    </source>
</evidence>
<protein>
    <submittedName>
        <fullName evidence="9">Erythroferrone isoform X1</fullName>
    </submittedName>
</protein>
<evidence type="ECO:0000313" key="9">
    <source>
        <dbReference type="RefSeq" id="XP_028338910.2"/>
    </source>
</evidence>
<feature type="compositionally biased region" description="Pro residues" evidence="6">
    <location>
        <begin position="51"/>
        <end position="68"/>
    </location>
</feature>
<keyword evidence="2" id="KW-0964">Secreted</keyword>
<evidence type="ECO:0000256" key="6">
    <source>
        <dbReference type="SAM" id="MobiDB-lite"/>
    </source>
</evidence>
<keyword evidence="8" id="KW-1185">Reference proteome</keyword>
<dbReference type="AlphaFoldDB" id="A0A455AQH9"/>
<feature type="region of interest" description="Disordered" evidence="6">
    <location>
        <begin position="207"/>
        <end position="233"/>
    </location>
</feature>
<reference evidence="9" key="1">
    <citation type="submission" date="2025-08" db="UniProtKB">
        <authorList>
            <consortium name="RefSeq"/>
        </authorList>
    </citation>
    <scope>IDENTIFICATION</scope>
    <source>
        <tissue evidence="9">Muscle</tissue>
    </source>
</reference>
<dbReference type="GO" id="GO:0005179">
    <property type="term" value="F:hormone activity"/>
    <property type="evidence" value="ECO:0007669"/>
    <property type="project" value="TreeGrafter"/>
</dbReference>
<dbReference type="RefSeq" id="XP_028338910.2">
    <property type="nucleotide sequence ID" value="XM_028483109.2"/>
</dbReference>
<evidence type="ECO:0000313" key="8">
    <source>
        <dbReference type="Proteomes" id="UP000248484"/>
    </source>
</evidence>
<feature type="compositionally biased region" description="Basic and acidic residues" evidence="6">
    <location>
        <begin position="87"/>
        <end position="96"/>
    </location>
</feature>
<dbReference type="GeneID" id="112065109"/>
<gene>
    <name evidence="9" type="primary">ERFE</name>
</gene>
<dbReference type="InterPro" id="IPR001073">
    <property type="entry name" value="C1q_dom"/>
</dbReference>
<dbReference type="FunCoup" id="A0A455AQH9">
    <property type="interactions" value="4"/>
</dbReference>
<feature type="region of interest" description="Disordered" evidence="6">
    <location>
        <begin position="87"/>
        <end position="118"/>
    </location>
</feature>
<dbReference type="CTD" id="151176"/>
<feature type="region of interest" description="Disordered" evidence="6">
    <location>
        <begin position="28"/>
        <end position="68"/>
    </location>
</feature>
<dbReference type="PANTHER" id="PTHR24019:SF11">
    <property type="entry name" value="ERYTHROFERRONE"/>
    <property type="match status" value="1"/>
</dbReference>
<feature type="compositionally biased region" description="Low complexity" evidence="6">
    <location>
        <begin position="215"/>
        <end position="233"/>
    </location>
</feature>
<proteinExistence type="predicted"/>
<organism evidence="8 9">
    <name type="scientific">Physeter macrocephalus</name>
    <name type="common">Sperm whale</name>
    <name type="synonym">Physeter catodon</name>
    <dbReference type="NCBI Taxonomy" id="9755"/>
    <lineage>
        <taxon>Eukaryota</taxon>
        <taxon>Metazoa</taxon>
        <taxon>Chordata</taxon>
        <taxon>Craniata</taxon>
        <taxon>Vertebrata</taxon>
        <taxon>Euteleostomi</taxon>
        <taxon>Mammalia</taxon>
        <taxon>Eutheria</taxon>
        <taxon>Laurasiatheria</taxon>
        <taxon>Artiodactyla</taxon>
        <taxon>Whippomorpha</taxon>
        <taxon>Cetacea</taxon>
        <taxon>Odontoceti</taxon>
        <taxon>Physeteridae</taxon>
        <taxon>Physeter</taxon>
    </lineage>
</organism>